<dbReference type="KEGG" id="svu:B1H20_13275"/>
<dbReference type="Proteomes" id="UP000192445">
    <property type="component" value="Chromosome"/>
</dbReference>
<dbReference type="OrthoDB" id="3686643at2"/>
<evidence type="ECO:0008006" key="3">
    <source>
        <dbReference type="Google" id="ProtNLM"/>
    </source>
</evidence>
<proteinExistence type="predicted"/>
<dbReference type="STRING" id="1935.B1H20_13275"/>
<name>A0A1V0UAN3_STRVN</name>
<dbReference type="RefSeq" id="WP_083192574.1">
    <property type="nucleotide sequence ID" value="NZ_CP020570.1"/>
</dbReference>
<organism evidence="1 2">
    <name type="scientific">Streptomyces violaceoruber</name>
    <dbReference type="NCBI Taxonomy" id="1935"/>
    <lineage>
        <taxon>Bacteria</taxon>
        <taxon>Bacillati</taxon>
        <taxon>Actinomycetota</taxon>
        <taxon>Actinomycetes</taxon>
        <taxon>Kitasatosporales</taxon>
        <taxon>Streptomycetaceae</taxon>
        <taxon>Streptomyces</taxon>
        <taxon>Streptomyces violaceoruber group</taxon>
    </lineage>
</organism>
<protein>
    <recommendedName>
        <fullName evidence="3">DUF1795 domain-containing protein</fullName>
    </recommendedName>
</protein>
<evidence type="ECO:0000313" key="2">
    <source>
        <dbReference type="Proteomes" id="UP000192445"/>
    </source>
</evidence>
<accession>A0A1V0UAN3</accession>
<dbReference type="AlphaFoldDB" id="A0A1V0UAN3"/>
<gene>
    <name evidence="1" type="ORF">B1H20_13275</name>
</gene>
<dbReference type="Gene3D" id="3.40.1000.10">
    <property type="entry name" value="Mog1/PsbP, alpha/beta/alpha sandwich"/>
    <property type="match status" value="1"/>
</dbReference>
<sequence>MSVTLPVPIAFRLPEGWEPALPGADEAAGVAFAAVLPQPDGFSPNITVDGAHLPETTSLADAADASVERLREVAASVVVADRREAGSAEVPALAQRLTFWGTVGGVRRELVQSQVYLCLVDVADPHRRAVVRLALTADEERHDGVVGDFQEFVRSVRPDTGTGISP</sequence>
<evidence type="ECO:0000313" key="1">
    <source>
        <dbReference type="EMBL" id="ARF62269.1"/>
    </source>
</evidence>
<reference evidence="1 2" key="1">
    <citation type="submission" date="2017-03" db="EMBL/GenBank/DDBJ databases">
        <title>Complete Genome Sequence of a natural compounds producer, Streptomyces violaceus S21.</title>
        <authorList>
            <person name="Zhong C."/>
            <person name="Zhao Z."/>
            <person name="Fu J."/>
            <person name="Zong G."/>
            <person name="Qin R."/>
            <person name="Cao G."/>
        </authorList>
    </citation>
    <scope>NUCLEOTIDE SEQUENCE [LARGE SCALE GENOMIC DNA]</scope>
    <source>
        <strain evidence="1 2">S21</strain>
    </source>
</reference>
<dbReference type="EMBL" id="CP020570">
    <property type="protein sequence ID" value="ARF62269.1"/>
    <property type="molecule type" value="Genomic_DNA"/>
</dbReference>